<evidence type="ECO:0000313" key="3">
    <source>
        <dbReference type="Proteomes" id="UP001276659"/>
    </source>
</evidence>
<reference evidence="2" key="1">
    <citation type="submission" date="2022-11" db="EMBL/GenBank/DDBJ databases">
        <title>Chromosomal genome sequence assembly and mating type (MAT) locus characterization of the leprose asexual lichenized fungus Lepraria neglecta (Nyl.) Erichsen.</title>
        <authorList>
            <person name="Allen J.L."/>
            <person name="Pfeffer B."/>
        </authorList>
    </citation>
    <scope>NUCLEOTIDE SEQUENCE</scope>
    <source>
        <strain evidence="2">Allen 5258</strain>
    </source>
</reference>
<comment type="caution">
    <text evidence="2">The sequence shown here is derived from an EMBL/GenBank/DDBJ whole genome shotgun (WGS) entry which is preliminary data.</text>
</comment>
<dbReference type="Pfam" id="PF14420">
    <property type="entry name" value="Clr5"/>
    <property type="match status" value="1"/>
</dbReference>
<name>A0AAE0DF36_9LECA</name>
<accession>A0AAE0DF36</accession>
<dbReference type="AlphaFoldDB" id="A0AAE0DF36"/>
<dbReference type="EMBL" id="JASNWA010000011">
    <property type="protein sequence ID" value="KAK3167094.1"/>
    <property type="molecule type" value="Genomic_DNA"/>
</dbReference>
<sequence length="130" mass="15787">MEDEHHFKATQNQYKKKLKEWKLDHKRIRVSEYKAMIRKKRKREYLEKEIAFRLRGMEVDDSKIDRFRKRRKADDQAELCDCYLDKPGTSWNEALEDYIAGVGTDFRSQVNSRVTFMEDIYDKKTVGLDW</sequence>
<dbReference type="PANTHER" id="PTHR38788:SF3">
    <property type="entry name" value="CLR5 DOMAIN-CONTAINING PROTEIN"/>
    <property type="match status" value="1"/>
</dbReference>
<dbReference type="InterPro" id="IPR025676">
    <property type="entry name" value="Clr5_dom"/>
</dbReference>
<protein>
    <recommendedName>
        <fullName evidence="1">Clr5 domain-containing protein</fullName>
    </recommendedName>
</protein>
<organism evidence="2 3">
    <name type="scientific">Lepraria neglecta</name>
    <dbReference type="NCBI Taxonomy" id="209136"/>
    <lineage>
        <taxon>Eukaryota</taxon>
        <taxon>Fungi</taxon>
        <taxon>Dikarya</taxon>
        <taxon>Ascomycota</taxon>
        <taxon>Pezizomycotina</taxon>
        <taxon>Lecanoromycetes</taxon>
        <taxon>OSLEUM clade</taxon>
        <taxon>Lecanoromycetidae</taxon>
        <taxon>Lecanorales</taxon>
        <taxon>Lecanorineae</taxon>
        <taxon>Stereocaulaceae</taxon>
        <taxon>Lepraria</taxon>
    </lineage>
</organism>
<keyword evidence="3" id="KW-1185">Reference proteome</keyword>
<dbReference type="PANTHER" id="PTHR38788">
    <property type="entry name" value="CLR5 DOMAIN-CONTAINING PROTEIN"/>
    <property type="match status" value="1"/>
</dbReference>
<evidence type="ECO:0000259" key="1">
    <source>
        <dbReference type="Pfam" id="PF14420"/>
    </source>
</evidence>
<feature type="domain" description="Clr5" evidence="1">
    <location>
        <begin position="1"/>
        <end position="24"/>
    </location>
</feature>
<proteinExistence type="predicted"/>
<evidence type="ECO:0000313" key="2">
    <source>
        <dbReference type="EMBL" id="KAK3167094.1"/>
    </source>
</evidence>
<gene>
    <name evidence="2" type="ORF">OEA41_010219</name>
</gene>
<dbReference type="Proteomes" id="UP001276659">
    <property type="component" value="Unassembled WGS sequence"/>
</dbReference>